<evidence type="ECO:0000256" key="8">
    <source>
        <dbReference type="ARBA" id="ARBA00048090"/>
    </source>
</evidence>
<evidence type="ECO:0000313" key="10">
    <source>
        <dbReference type="EMBL" id="MER6618520.1"/>
    </source>
</evidence>
<dbReference type="InterPro" id="IPR027417">
    <property type="entry name" value="P-loop_NTPase"/>
</dbReference>
<evidence type="ECO:0000256" key="4">
    <source>
        <dbReference type="ARBA" id="ARBA00022679"/>
    </source>
</evidence>
<dbReference type="PANTHER" id="PTHR43442:SF3">
    <property type="entry name" value="GLUCONOKINASE-RELATED"/>
    <property type="match status" value="1"/>
</dbReference>
<evidence type="ECO:0000256" key="5">
    <source>
        <dbReference type="ARBA" id="ARBA00022741"/>
    </source>
</evidence>
<dbReference type="PANTHER" id="PTHR43442">
    <property type="entry name" value="GLUCONOKINASE-RELATED"/>
    <property type="match status" value="1"/>
</dbReference>
<evidence type="ECO:0000256" key="3">
    <source>
        <dbReference type="ARBA" id="ARBA00012054"/>
    </source>
</evidence>
<evidence type="ECO:0000256" key="7">
    <source>
        <dbReference type="ARBA" id="ARBA00022840"/>
    </source>
</evidence>
<dbReference type="GO" id="GO:0046316">
    <property type="term" value="F:gluconokinase activity"/>
    <property type="evidence" value="ECO:0007669"/>
    <property type="project" value="UniProtKB-EC"/>
</dbReference>
<dbReference type="NCBIfam" id="TIGR01313">
    <property type="entry name" value="therm_gnt_kin"/>
    <property type="match status" value="1"/>
</dbReference>
<keyword evidence="6 9" id="KW-0418">Kinase</keyword>
<name>A0ABV1V649_9ACTN</name>
<protein>
    <recommendedName>
        <fullName evidence="3 9">Gluconokinase</fullName>
        <ecNumber evidence="3 9">2.7.1.12</ecNumber>
    </recommendedName>
</protein>
<evidence type="ECO:0000256" key="2">
    <source>
        <dbReference type="ARBA" id="ARBA00008420"/>
    </source>
</evidence>
<keyword evidence="7 9" id="KW-0067">ATP-binding</keyword>
<evidence type="ECO:0000256" key="9">
    <source>
        <dbReference type="RuleBase" id="RU363066"/>
    </source>
</evidence>
<dbReference type="RefSeq" id="WP_351979343.1">
    <property type="nucleotide sequence ID" value="NZ_JBEPBX010000066.1"/>
</dbReference>
<reference evidence="10 11" key="1">
    <citation type="submission" date="2024-06" db="EMBL/GenBank/DDBJ databases">
        <title>The Natural Products Discovery Center: Release of the First 8490 Sequenced Strains for Exploring Actinobacteria Biosynthetic Diversity.</title>
        <authorList>
            <person name="Kalkreuter E."/>
            <person name="Kautsar S.A."/>
            <person name="Yang D."/>
            <person name="Bader C.D."/>
            <person name="Teijaro C.N."/>
            <person name="Fluegel L."/>
            <person name="Davis C.M."/>
            <person name="Simpson J.R."/>
            <person name="Lauterbach L."/>
            <person name="Steele A.D."/>
            <person name="Gui C."/>
            <person name="Meng S."/>
            <person name="Li G."/>
            <person name="Viehrig K."/>
            <person name="Ye F."/>
            <person name="Su P."/>
            <person name="Kiefer A.F."/>
            <person name="Nichols A."/>
            <person name="Cepeda A.J."/>
            <person name="Yan W."/>
            <person name="Fan B."/>
            <person name="Jiang Y."/>
            <person name="Adhikari A."/>
            <person name="Zheng C.-J."/>
            <person name="Schuster L."/>
            <person name="Cowan T.M."/>
            <person name="Smanski M.J."/>
            <person name="Chevrette M.G."/>
            <person name="De Carvalho L.P.S."/>
            <person name="Shen B."/>
        </authorList>
    </citation>
    <scope>NUCLEOTIDE SEQUENCE [LARGE SCALE GENOMIC DNA]</scope>
    <source>
        <strain evidence="10 11">NPDC000837</strain>
    </source>
</reference>
<dbReference type="SUPFAM" id="SSF52540">
    <property type="entry name" value="P-loop containing nucleoside triphosphate hydrolases"/>
    <property type="match status" value="1"/>
</dbReference>
<sequence>MSGESPGQGLRPPLIVVTGVSGSGKTTIGQKLARRLAVPYAEGDDFHSPQNVAKMRAGRPLDDDDRRPWLDAIAAWLAEHAERGGVVTCSALKLRYRDRLAAVSPDVFFLHLDGPAELIAGRLTAREDHFMPLSLLQSQIAALEPLAADEPGAAVPIDGTPEQTTARALAVVKERTAVQDR</sequence>
<comment type="catalytic activity">
    <reaction evidence="8 9">
        <text>D-gluconate + ATP = 6-phospho-D-gluconate + ADP + H(+)</text>
        <dbReference type="Rhea" id="RHEA:19433"/>
        <dbReference type="ChEBI" id="CHEBI:15378"/>
        <dbReference type="ChEBI" id="CHEBI:18391"/>
        <dbReference type="ChEBI" id="CHEBI:30616"/>
        <dbReference type="ChEBI" id="CHEBI:58759"/>
        <dbReference type="ChEBI" id="CHEBI:456216"/>
        <dbReference type="EC" id="2.7.1.12"/>
    </reaction>
</comment>
<keyword evidence="5 9" id="KW-0547">Nucleotide-binding</keyword>
<accession>A0ABV1V649</accession>
<comment type="caution">
    <text evidence="10">The sequence shown here is derived from an EMBL/GenBank/DDBJ whole genome shotgun (WGS) entry which is preliminary data.</text>
</comment>
<dbReference type="Proteomes" id="UP001445472">
    <property type="component" value="Unassembled WGS sequence"/>
</dbReference>
<dbReference type="Pfam" id="PF13238">
    <property type="entry name" value="AAA_18"/>
    <property type="match status" value="1"/>
</dbReference>
<keyword evidence="4 9" id="KW-0808">Transferase</keyword>
<evidence type="ECO:0000256" key="6">
    <source>
        <dbReference type="ARBA" id="ARBA00022777"/>
    </source>
</evidence>
<dbReference type="CDD" id="cd02021">
    <property type="entry name" value="GntK"/>
    <property type="match status" value="1"/>
</dbReference>
<dbReference type="Gene3D" id="3.40.50.300">
    <property type="entry name" value="P-loop containing nucleotide triphosphate hydrolases"/>
    <property type="match status" value="1"/>
</dbReference>
<evidence type="ECO:0000313" key="11">
    <source>
        <dbReference type="Proteomes" id="UP001445472"/>
    </source>
</evidence>
<dbReference type="EMBL" id="JBEPBX010000066">
    <property type="protein sequence ID" value="MER6618520.1"/>
    <property type="molecule type" value="Genomic_DNA"/>
</dbReference>
<evidence type="ECO:0000256" key="1">
    <source>
        <dbReference type="ARBA" id="ARBA00004761"/>
    </source>
</evidence>
<comment type="pathway">
    <text evidence="1">Carbohydrate acid metabolism.</text>
</comment>
<dbReference type="InterPro" id="IPR006001">
    <property type="entry name" value="Therm_gnt_kin"/>
</dbReference>
<dbReference type="EC" id="2.7.1.12" evidence="3 9"/>
<gene>
    <name evidence="10" type="ORF">ABT276_35565</name>
</gene>
<comment type="similarity">
    <text evidence="2 9">Belongs to the gluconokinase GntK/GntV family.</text>
</comment>
<proteinExistence type="inferred from homology"/>
<organism evidence="10 11">
    <name type="scientific">Streptomyces xantholiticus</name>
    <dbReference type="NCBI Taxonomy" id="68285"/>
    <lineage>
        <taxon>Bacteria</taxon>
        <taxon>Bacillati</taxon>
        <taxon>Actinomycetota</taxon>
        <taxon>Actinomycetes</taxon>
        <taxon>Kitasatosporales</taxon>
        <taxon>Streptomycetaceae</taxon>
        <taxon>Streptomyces</taxon>
    </lineage>
</organism>
<keyword evidence="11" id="KW-1185">Reference proteome</keyword>